<sequence>MYARIFGCLLVLFGVRSSVCSLPCDYIDSLNITDGERLPNGDIRHNGVIYNKTYYREIDYEYEDFATKKYVPKYLRGCLCAVRICVRLCCGEHEYLGMRCTKTDDYLPITVNLSVTETADLRELPQFGFLYGKPCEQVYELVPEERPEDEWNLVRNGSLIIAGVHVIPRNKYCLAPRLNASYTSGLVCFMSNEEFKYNLYPVGKYQASHKGCVIPHN</sequence>
<keyword evidence="6" id="KW-1133">Transmembrane helix</keyword>
<feature type="signal peptide" evidence="11">
    <location>
        <begin position="1"/>
        <end position="21"/>
    </location>
</feature>
<evidence type="ECO:0000256" key="11">
    <source>
        <dbReference type="SAM" id="SignalP"/>
    </source>
</evidence>
<dbReference type="SUPFAM" id="SSF63877">
    <property type="entry name" value="Methuselah ectodomain"/>
    <property type="match status" value="1"/>
</dbReference>
<comment type="subcellular location">
    <subcellularLocation>
        <location evidence="1">Cell membrane</location>
        <topology evidence="1">Multi-pass membrane protein</topology>
    </subcellularLocation>
</comment>
<evidence type="ECO:0000256" key="5">
    <source>
        <dbReference type="ARBA" id="ARBA00022729"/>
    </source>
</evidence>
<dbReference type="GO" id="GO:0005886">
    <property type="term" value="C:plasma membrane"/>
    <property type="evidence" value="ECO:0007669"/>
    <property type="project" value="UniProtKB-SubCell"/>
</dbReference>
<evidence type="ECO:0000256" key="10">
    <source>
        <dbReference type="ARBA" id="ARBA00023224"/>
    </source>
</evidence>
<evidence type="ECO:0000259" key="12">
    <source>
        <dbReference type="Pfam" id="PF06652"/>
    </source>
</evidence>
<dbReference type="EMBL" id="AXCM01014801">
    <property type="status" value="NOT_ANNOTATED_CDS"/>
    <property type="molecule type" value="Genomic_DNA"/>
</dbReference>
<protein>
    <recommendedName>
        <fullName evidence="12">Methuselah N-terminal domain-containing protein</fullName>
    </recommendedName>
</protein>
<keyword evidence="14" id="KW-1185">Reference proteome</keyword>
<evidence type="ECO:0000256" key="3">
    <source>
        <dbReference type="ARBA" id="ARBA00022475"/>
    </source>
</evidence>
<keyword evidence="9" id="KW-0675">Receptor</keyword>
<dbReference type="AlphaFoldDB" id="A0A182MTR6"/>
<dbReference type="GO" id="GO:0008528">
    <property type="term" value="F:G protein-coupled peptide receptor activity"/>
    <property type="evidence" value="ECO:0007669"/>
    <property type="project" value="TreeGrafter"/>
</dbReference>
<feature type="domain" description="Methuselah N-terminal" evidence="12">
    <location>
        <begin position="24"/>
        <end position="180"/>
    </location>
</feature>
<dbReference type="PANTHER" id="PTHR47154:SF2">
    <property type="entry name" value="G-PROTEIN COUPLED RECEPTOR MTH-RELATED"/>
    <property type="match status" value="1"/>
</dbReference>
<evidence type="ECO:0000256" key="9">
    <source>
        <dbReference type="ARBA" id="ARBA00023170"/>
    </source>
</evidence>
<reference evidence="14" key="1">
    <citation type="submission" date="2013-09" db="EMBL/GenBank/DDBJ databases">
        <title>The Genome Sequence of Anopheles culicifacies species A.</title>
        <authorList>
            <consortium name="The Broad Institute Genomics Platform"/>
            <person name="Neafsey D.E."/>
            <person name="Besansky N."/>
            <person name="Howell P."/>
            <person name="Walton C."/>
            <person name="Young S.K."/>
            <person name="Zeng Q."/>
            <person name="Gargeya S."/>
            <person name="Fitzgerald M."/>
            <person name="Haas B."/>
            <person name="Abouelleil A."/>
            <person name="Allen A.W."/>
            <person name="Alvarado L."/>
            <person name="Arachchi H.M."/>
            <person name="Berlin A.M."/>
            <person name="Chapman S.B."/>
            <person name="Gainer-Dewar J."/>
            <person name="Goldberg J."/>
            <person name="Griggs A."/>
            <person name="Gujja S."/>
            <person name="Hansen M."/>
            <person name="Howarth C."/>
            <person name="Imamovic A."/>
            <person name="Ireland A."/>
            <person name="Larimer J."/>
            <person name="McCowan C."/>
            <person name="Murphy C."/>
            <person name="Pearson M."/>
            <person name="Poon T.W."/>
            <person name="Priest M."/>
            <person name="Roberts A."/>
            <person name="Saif S."/>
            <person name="Shea T."/>
            <person name="Sisk P."/>
            <person name="Sykes S."/>
            <person name="Wortman J."/>
            <person name="Nusbaum C."/>
            <person name="Birren B."/>
        </authorList>
    </citation>
    <scope>NUCLEOTIDE SEQUENCE [LARGE SCALE GENOMIC DNA]</scope>
    <source>
        <strain evidence="14">A-37</strain>
    </source>
</reference>
<accession>A0A182MTR6</accession>
<dbReference type="InterPro" id="IPR051384">
    <property type="entry name" value="Mth_GPCR"/>
</dbReference>
<name>A0A182MTR6_9DIPT</name>
<evidence type="ECO:0000313" key="13">
    <source>
        <dbReference type="EnsemblMetazoa" id="ACUA026069-PA"/>
    </source>
</evidence>
<dbReference type="Proteomes" id="UP000075883">
    <property type="component" value="Unassembled WGS sequence"/>
</dbReference>
<evidence type="ECO:0000256" key="7">
    <source>
        <dbReference type="ARBA" id="ARBA00023040"/>
    </source>
</evidence>
<dbReference type="STRING" id="139723.A0A182MTR6"/>
<keyword evidence="5 11" id="KW-0732">Signal</keyword>
<keyword evidence="10" id="KW-0807">Transducer</keyword>
<dbReference type="InterPro" id="IPR010596">
    <property type="entry name" value="Methuselah_N_dom"/>
</dbReference>
<keyword evidence="7" id="KW-0297">G-protein coupled receptor</keyword>
<evidence type="ECO:0000256" key="1">
    <source>
        <dbReference type="ARBA" id="ARBA00004651"/>
    </source>
</evidence>
<dbReference type="PANTHER" id="PTHR47154">
    <property type="entry name" value="G-PROTEIN COUPLED RECEPTOR MTH-RELATED"/>
    <property type="match status" value="1"/>
</dbReference>
<feature type="chain" id="PRO_5008128900" description="Methuselah N-terminal domain-containing protein" evidence="11">
    <location>
        <begin position="22"/>
        <end position="217"/>
    </location>
</feature>
<dbReference type="Gene3D" id="2.30.160.11">
    <property type="match status" value="1"/>
</dbReference>
<dbReference type="Gene3D" id="2.170.180.11">
    <property type="entry name" value="Methuselah ectodomain, domain 2"/>
    <property type="match status" value="1"/>
</dbReference>
<dbReference type="VEuPathDB" id="VectorBase:ACUA026069"/>
<dbReference type="InterPro" id="IPR036272">
    <property type="entry name" value="Methuselah_N_sf"/>
</dbReference>
<evidence type="ECO:0000313" key="14">
    <source>
        <dbReference type="Proteomes" id="UP000075883"/>
    </source>
</evidence>
<keyword evidence="8" id="KW-0472">Membrane</keyword>
<keyword evidence="3" id="KW-1003">Cell membrane</keyword>
<dbReference type="InterPro" id="IPR023311">
    <property type="entry name" value="Methusela_ecto_dom_2"/>
</dbReference>
<comment type="similarity">
    <text evidence="2">Belongs to the G-protein coupled receptor 2 family. Mth subfamily.</text>
</comment>
<evidence type="ECO:0000256" key="2">
    <source>
        <dbReference type="ARBA" id="ARBA00008979"/>
    </source>
</evidence>
<evidence type="ECO:0000256" key="8">
    <source>
        <dbReference type="ARBA" id="ARBA00023136"/>
    </source>
</evidence>
<organism evidence="13 14">
    <name type="scientific">Anopheles culicifacies</name>
    <dbReference type="NCBI Taxonomy" id="139723"/>
    <lineage>
        <taxon>Eukaryota</taxon>
        <taxon>Metazoa</taxon>
        <taxon>Ecdysozoa</taxon>
        <taxon>Arthropoda</taxon>
        <taxon>Hexapoda</taxon>
        <taxon>Insecta</taxon>
        <taxon>Pterygota</taxon>
        <taxon>Neoptera</taxon>
        <taxon>Endopterygota</taxon>
        <taxon>Diptera</taxon>
        <taxon>Nematocera</taxon>
        <taxon>Culicoidea</taxon>
        <taxon>Culicidae</taxon>
        <taxon>Anophelinae</taxon>
        <taxon>Anopheles</taxon>
        <taxon>culicifacies species complex</taxon>
    </lineage>
</organism>
<dbReference type="Pfam" id="PF06652">
    <property type="entry name" value="Methuselah_N"/>
    <property type="match status" value="1"/>
</dbReference>
<evidence type="ECO:0000256" key="4">
    <source>
        <dbReference type="ARBA" id="ARBA00022692"/>
    </source>
</evidence>
<keyword evidence="4" id="KW-0812">Transmembrane</keyword>
<proteinExistence type="inferred from homology"/>
<dbReference type="EnsemblMetazoa" id="ACUA026069-RA">
    <property type="protein sequence ID" value="ACUA026069-PA"/>
    <property type="gene ID" value="ACUA026069"/>
</dbReference>
<evidence type="ECO:0000256" key="6">
    <source>
        <dbReference type="ARBA" id="ARBA00022989"/>
    </source>
</evidence>
<reference evidence="13" key="2">
    <citation type="submission" date="2020-05" db="UniProtKB">
        <authorList>
            <consortium name="EnsemblMetazoa"/>
        </authorList>
    </citation>
    <scope>IDENTIFICATION</scope>
    <source>
        <strain evidence="13">A-37</strain>
    </source>
</reference>
<dbReference type="InterPro" id="IPR044860">
    <property type="entry name" value="Methusela_ecto_dom_1"/>
</dbReference>